<dbReference type="AlphaFoldDB" id="D4YVB2"/>
<dbReference type="Proteomes" id="UP000004069">
    <property type="component" value="Unassembled WGS sequence"/>
</dbReference>
<gene>
    <name evidence="1" type="ORF">HMPREF0493_1473</name>
</gene>
<reference evidence="1 2" key="1">
    <citation type="submission" date="2010-04" db="EMBL/GenBank/DDBJ databases">
        <authorList>
            <person name="Muzny D."/>
            <person name="Qin X."/>
            <person name="Deng J."/>
            <person name="Jiang H."/>
            <person name="Liu Y."/>
            <person name="Qu J."/>
            <person name="Song X.-Z."/>
            <person name="Zhang L."/>
            <person name="Thornton R."/>
            <person name="Coyle M."/>
            <person name="Francisco L."/>
            <person name="Jackson L."/>
            <person name="Javaid M."/>
            <person name="Korchina V."/>
            <person name="Kovar C."/>
            <person name="Mata R."/>
            <person name="Mathew T."/>
            <person name="Ngo R."/>
            <person name="Nguyen L."/>
            <person name="Nguyen N."/>
            <person name="Okwuonu G."/>
            <person name="Ongeri F."/>
            <person name="Pham C."/>
            <person name="Simmons D."/>
            <person name="Wilczek-Boney K."/>
            <person name="Hale W."/>
            <person name="Jakkamsetti A."/>
            <person name="Pham P."/>
            <person name="Ruth R."/>
            <person name="San Lucas F."/>
            <person name="Warren J."/>
            <person name="Zhang J."/>
            <person name="Zhao Z."/>
            <person name="Zhou C."/>
            <person name="Zhu D."/>
            <person name="Lee S."/>
            <person name="Bess C."/>
            <person name="Blankenburg K."/>
            <person name="Forbes L."/>
            <person name="Fu Q."/>
            <person name="Gubbala S."/>
            <person name="Hirani K."/>
            <person name="Jayaseelan J.C."/>
            <person name="Lara F."/>
            <person name="Munidasa M."/>
            <person name="Palculict T."/>
            <person name="Patil S."/>
            <person name="Pu L.-L."/>
            <person name="Saada N."/>
            <person name="Tang L."/>
            <person name="Weissenberger G."/>
            <person name="Zhu Y."/>
            <person name="Hemphill L."/>
            <person name="Shang Y."/>
            <person name="Youmans B."/>
            <person name="Ayvaz T."/>
            <person name="Ross M."/>
            <person name="Santibanez J."/>
            <person name="Aqrawi P."/>
            <person name="Gross S."/>
            <person name="Joshi V."/>
            <person name="Fowler G."/>
            <person name="Nazareth L."/>
            <person name="Reid J."/>
            <person name="Worley K."/>
            <person name="Petrosino J."/>
            <person name="Highlander S."/>
            <person name="Gibbs R."/>
        </authorList>
    </citation>
    <scope>NUCLEOTIDE SEQUENCE [LARGE SCALE GENOMIC DNA]</scope>
    <source>
        <strain evidence="1 2">DSM 11664</strain>
    </source>
</reference>
<proteinExistence type="predicted"/>
<evidence type="ECO:0000313" key="2">
    <source>
        <dbReference type="Proteomes" id="UP000004069"/>
    </source>
</evidence>
<evidence type="ECO:0000313" key="1">
    <source>
        <dbReference type="EMBL" id="EFG54893.1"/>
    </source>
</evidence>
<sequence length="244" mass="28289">MKLKINYLNTVNYSLIMKGVEETSFKYSNSYRKIHPNDQSVYKTLTKVDQLITLANGKRKANDSDKNILFPLLNLDDHKADSNYLIDEYQNKQYIRLTTIGELTTFLKTKKGYSRLIKQIDQGEDGLDFNKYILKAKSKQAAYIRDSKLLIVILNFHLLKRHDQFDPTRWDATSLIEVMKTTINDIFGYTPITDPEIIKKIASDYSNSKAEALRKEINEEKNKEDKLLSSLCATFEQLTSLNKL</sequence>
<dbReference type="eggNOG" id="ENOG5030B02">
    <property type="taxonomic scope" value="Bacteria"/>
</dbReference>
<accession>D4YVB2</accession>
<organism evidence="1 2">
    <name type="scientific">Lactobacillus amylolyticus DSM 11664</name>
    <dbReference type="NCBI Taxonomy" id="585524"/>
    <lineage>
        <taxon>Bacteria</taxon>
        <taxon>Bacillati</taxon>
        <taxon>Bacillota</taxon>
        <taxon>Bacilli</taxon>
        <taxon>Lactobacillales</taxon>
        <taxon>Lactobacillaceae</taxon>
        <taxon>Lactobacillus</taxon>
    </lineage>
</organism>
<protein>
    <submittedName>
        <fullName evidence="1">Uncharacterized protein</fullName>
    </submittedName>
</protein>
<dbReference type="RefSeq" id="WP_006352622.1">
    <property type="nucleotide sequence ID" value="NZ_ADNY01000063.1"/>
</dbReference>
<dbReference type="EMBL" id="ADNY01000063">
    <property type="protein sequence ID" value="EFG54893.1"/>
    <property type="molecule type" value="Genomic_DNA"/>
</dbReference>
<keyword evidence="2" id="KW-1185">Reference proteome</keyword>
<comment type="caution">
    <text evidence="1">The sequence shown here is derived from an EMBL/GenBank/DDBJ whole genome shotgun (WGS) entry which is preliminary data.</text>
</comment>
<name>D4YVB2_9LACO</name>
<dbReference type="OrthoDB" id="2327158at2"/>